<organism evidence="4">
    <name type="scientific">Haemonchus placei</name>
    <name type="common">Barber's pole worm</name>
    <dbReference type="NCBI Taxonomy" id="6290"/>
    <lineage>
        <taxon>Eukaryota</taxon>
        <taxon>Metazoa</taxon>
        <taxon>Ecdysozoa</taxon>
        <taxon>Nematoda</taxon>
        <taxon>Chromadorea</taxon>
        <taxon>Rhabditida</taxon>
        <taxon>Rhabditina</taxon>
        <taxon>Rhabditomorpha</taxon>
        <taxon>Strongyloidea</taxon>
        <taxon>Trichostrongylidae</taxon>
        <taxon>Haemonchus</taxon>
    </lineage>
</organism>
<feature type="compositionally biased region" description="Pro residues" evidence="1">
    <location>
        <begin position="42"/>
        <end position="54"/>
    </location>
</feature>
<evidence type="ECO:0000313" key="2">
    <source>
        <dbReference type="EMBL" id="VDO47962.1"/>
    </source>
</evidence>
<gene>
    <name evidence="2" type="ORF">HPLM_LOCUS13137</name>
</gene>
<evidence type="ECO:0000313" key="3">
    <source>
        <dbReference type="Proteomes" id="UP000268014"/>
    </source>
</evidence>
<keyword evidence="3" id="KW-1185">Reference proteome</keyword>
<name>A0A0N4WP72_HAEPC</name>
<reference evidence="2 3" key="2">
    <citation type="submission" date="2018-11" db="EMBL/GenBank/DDBJ databases">
        <authorList>
            <consortium name="Pathogen Informatics"/>
        </authorList>
    </citation>
    <scope>NUCLEOTIDE SEQUENCE [LARGE SCALE GENOMIC DNA]</scope>
    <source>
        <strain evidence="2 3">MHpl1</strain>
    </source>
</reference>
<reference evidence="4" key="1">
    <citation type="submission" date="2017-02" db="UniProtKB">
        <authorList>
            <consortium name="WormBaseParasite"/>
        </authorList>
    </citation>
    <scope>IDENTIFICATION</scope>
</reference>
<dbReference type="AlphaFoldDB" id="A0A0N4WP72"/>
<feature type="compositionally biased region" description="Basic residues" evidence="1">
    <location>
        <begin position="21"/>
        <end position="37"/>
    </location>
</feature>
<evidence type="ECO:0000313" key="4">
    <source>
        <dbReference type="WBParaSite" id="HPLM_0001314501-mRNA-1"/>
    </source>
</evidence>
<accession>A0A0N4WP72</accession>
<sequence length="263" mass="29564">MMLMLRKNSDDVFYPPQQRRTSSKKRAQSHKETKKQRKPTESPTPPPSQPPPQPLSGDGEREQKRKRSPRKLSEALRNPREMLLRKKKSLGSTLSWDPAQPPSPAPSHSSVDQRSRIHSDGSDILSGDDANDKDGQPKVNIEGPRFELETSCGHCLLVAEYRSELLKNEIESAVKLLARRLGSTPRTRMPLQGMPNIVVSSISSDEDDYLSSERQNSSDRTSSLQTSEARHLLAIFLFQLEPSNLHPEGTNPIISVKLVLDRF</sequence>
<dbReference type="OrthoDB" id="5866700at2759"/>
<evidence type="ECO:0000256" key="1">
    <source>
        <dbReference type="SAM" id="MobiDB-lite"/>
    </source>
</evidence>
<dbReference type="Proteomes" id="UP000268014">
    <property type="component" value="Unassembled WGS sequence"/>
</dbReference>
<dbReference type="WBParaSite" id="HPLM_0001314501-mRNA-1">
    <property type="protein sequence ID" value="HPLM_0001314501-mRNA-1"/>
    <property type="gene ID" value="HPLM_0001314501"/>
</dbReference>
<feature type="region of interest" description="Disordered" evidence="1">
    <location>
        <begin position="1"/>
        <end position="142"/>
    </location>
</feature>
<feature type="compositionally biased region" description="Basic and acidic residues" evidence="1">
    <location>
        <begin position="111"/>
        <end position="121"/>
    </location>
</feature>
<protein>
    <submittedName>
        <fullName evidence="2 4">Uncharacterized protein</fullName>
    </submittedName>
</protein>
<feature type="compositionally biased region" description="Basic and acidic residues" evidence="1">
    <location>
        <begin position="71"/>
        <end position="84"/>
    </location>
</feature>
<proteinExistence type="predicted"/>
<dbReference type="EMBL" id="UZAF01018096">
    <property type="protein sequence ID" value="VDO47962.1"/>
    <property type="molecule type" value="Genomic_DNA"/>
</dbReference>
<dbReference type="STRING" id="6290.A0A0N4WP72"/>